<feature type="transmembrane region" description="Helical" evidence="10">
    <location>
        <begin position="57"/>
        <end position="75"/>
    </location>
</feature>
<evidence type="ECO:0000259" key="11">
    <source>
        <dbReference type="PROSITE" id="PS50893"/>
    </source>
</evidence>
<dbReference type="EMBL" id="LVCJ01000022">
    <property type="protein sequence ID" value="OAL36348.1"/>
    <property type="molecule type" value="Genomic_DNA"/>
</dbReference>
<name>A0A178D2I7_9EURO</name>
<keyword evidence="2" id="KW-0813">Transport</keyword>
<keyword evidence="6 10" id="KW-1133">Transmembrane helix</keyword>
<keyword evidence="14" id="KW-1185">Reference proteome</keyword>
<dbReference type="SUPFAM" id="SSF90123">
    <property type="entry name" value="ABC transporter transmembrane region"/>
    <property type="match status" value="1"/>
</dbReference>
<dbReference type="GO" id="GO:0016887">
    <property type="term" value="F:ATP hydrolysis activity"/>
    <property type="evidence" value="ECO:0007669"/>
    <property type="project" value="InterPro"/>
</dbReference>
<comment type="similarity">
    <text evidence="8">Belongs to the ABC transporter superfamily. ABCB family. Heavy Metal importer (TC 3.A.1.210) subfamily.</text>
</comment>
<sequence>MSLTTSETPTMFSYPVVVLRVFQLLTVVAPTTFLAAATIINSFSETKEPKESNLRKFQLGSACIAALLSSAEAVIDLKRSDPYQISDPDAVYALFLSLVWVILSLSLVGTHISTSYPHIGTWTILLVCQSTVFALSLPGTSLEDKHLLARSIVQGAQLAVEIGLLGDSLLIGFVRGKEIVGNGDETRPLLGNESSPHPSGSHGDTQTPNEEETDRQRIRTRPFWQYLGSFKLFVPYMYPRSSQMRMYFAGMFVANVSTRIVTIALPLSLGSVINGLGETNPWKAMAVYVFLWFLMSHAALPLIETWLSWRVRADLVVALQRHCYGHIMKLSADFHDSKRSSIIWQTMSQGQDVIDLLHDGLFQTLPTIADLVFATVVLTCLFGLYMTFIIASMLVLFFGLTFKTLMRKRSMRRSWVDAYHEQYYQMSESSLNWSAVCHFGRIPYEIQRYREKGDTTQDRMLILWLYEFWTQGLRYLIPCISFVAACSVAALQISHHQHRIGDFVVLITYWAQVTGPLTTLATATSGVTEKLVNAEKLVVILEKQPRIQDLPDARPFVFLEGAVEFENVSFSYDGKRQIAKGITFRAAPGKTVALVGQTGGGKSTILKLLFRFYDVDQGRILIDGQDIRPMNMESFRKHIGMVPQSPVVFNMSVLDNVRYPDIDCTEEEAIDACKAAALHDKIMSFTHGYHEKVGERGTKLSGGELQRLAIARAILKKADILLLDEATSSVDSITEKKIQDCIRQLCAGKTTFVIAHRLSTVVHADQILVIEDGQIIESGTHDTLLKQNGAYNELWSSQLRLQAEGSKSKSQTSFSPKTDALVLVNDMSSGEQETQTLVESTTRGSENQDTECRAPESTRDPSSIHEHQHRSHQASHDAVDTRDRTNAKRLACALVARLPRSKSPGKGGSSESSLNPDARTFRPRRFQDCNNTTSVTTGDPRTATEGHYGTSFGAYSAKARLETNLSNQENDIKWSTAKGLGDSPDVASKPRSPLLFPLKRKWVGQGREALGSDEDHSIRSTQETHAESEGVKAESPGWQTDQPELEETTALAGNNRRRLTASEPFLWSIDVEEESDESSADVNVQQSAKYSRLPQPSCPRTVSAMERKTGVSNSEDVIEGNEAEASADTAATSPTIPSPTSHLRVPANSPA</sequence>
<gene>
    <name evidence="13" type="ORF">AYO20_04244</name>
</gene>
<evidence type="ECO:0000256" key="8">
    <source>
        <dbReference type="ARBA" id="ARBA00024363"/>
    </source>
</evidence>
<evidence type="ECO:0000313" key="14">
    <source>
        <dbReference type="Proteomes" id="UP000185904"/>
    </source>
</evidence>
<evidence type="ECO:0000256" key="4">
    <source>
        <dbReference type="ARBA" id="ARBA00022741"/>
    </source>
</evidence>
<keyword evidence="5" id="KW-0067">ATP-binding</keyword>
<dbReference type="GO" id="GO:0005774">
    <property type="term" value="C:vacuolar membrane"/>
    <property type="evidence" value="ECO:0007669"/>
    <property type="project" value="TreeGrafter"/>
</dbReference>
<dbReference type="PANTHER" id="PTHR24221">
    <property type="entry name" value="ATP-BINDING CASSETTE SUB-FAMILY B"/>
    <property type="match status" value="1"/>
</dbReference>
<keyword evidence="3 10" id="KW-0812">Transmembrane</keyword>
<evidence type="ECO:0000256" key="2">
    <source>
        <dbReference type="ARBA" id="ARBA00022448"/>
    </source>
</evidence>
<feature type="domain" description="ABC transporter" evidence="11">
    <location>
        <begin position="563"/>
        <end position="797"/>
    </location>
</feature>
<dbReference type="Proteomes" id="UP000185904">
    <property type="component" value="Unassembled WGS sequence"/>
</dbReference>
<dbReference type="OrthoDB" id="6500128at2759"/>
<dbReference type="Pfam" id="PF00664">
    <property type="entry name" value="ABC_membrane"/>
    <property type="match status" value="1"/>
</dbReference>
<evidence type="ECO:0000259" key="12">
    <source>
        <dbReference type="PROSITE" id="PS50929"/>
    </source>
</evidence>
<feature type="transmembrane region" description="Helical" evidence="10">
    <location>
        <begin position="285"/>
        <end position="303"/>
    </location>
</feature>
<keyword evidence="7 10" id="KW-0472">Membrane</keyword>
<feature type="region of interest" description="Disordered" evidence="9">
    <location>
        <begin position="1007"/>
        <end position="1043"/>
    </location>
</feature>
<dbReference type="PANTHER" id="PTHR24221:SF651">
    <property type="entry name" value="HEAVY METAL TOLERANCE PROTEIN"/>
    <property type="match status" value="1"/>
</dbReference>
<evidence type="ECO:0000256" key="1">
    <source>
        <dbReference type="ARBA" id="ARBA00004141"/>
    </source>
</evidence>
<feature type="transmembrane region" description="Helical" evidence="10">
    <location>
        <begin position="12"/>
        <end position="36"/>
    </location>
</feature>
<dbReference type="AlphaFoldDB" id="A0A178D2I7"/>
<dbReference type="PROSITE" id="PS00211">
    <property type="entry name" value="ABC_TRANSPORTER_1"/>
    <property type="match status" value="1"/>
</dbReference>
<feature type="compositionally biased region" description="Polar residues" evidence="9">
    <location>
        <begin position="928"/>
        <end position="939"/>
    </location>
</feature>
<dbReference type="GO" id="GO:0005524">
    <property type="term" value="F:ATP binding"/>
    <property type="evidence" value="ECO:0007669"/>
    <property type="project" value="UniProtKB-KW"/>
</dbReference>
<accession>A0A178D2I7</accession>
<feature type="transmembrane region" description="Helical" evidence="10">
    <location>
        <begin position="90"/>
        <end position="112"/>
    </location>
</feature>
<comment type="caution">
    <text evidence="13">The sequence shown here is derived from an EMBL/GenBank/DDBJ whole genome shotgun (WGS) entry which is preliminary data.</text>
</comment>
<feature type="compositionally biased region" description="Basic and acidic residues" evidence="9">
    <location>
        <begin position="1013"/>
        <end position="1032"/>
    </location>
</feature>
<dbReference type="GeneID" id="34587664"/>
<evidence type="ECO:0000256" key="7">
    <source>
        <dbReference type="ARBA" id="ARBA00023136"/>
    </source>
</evidence>
<dbReference type="SMART" id="SM00382">
    <property type="entry name" value="AAA"/>
    <property type="match status" value="1"/>
</dbReference>
<feature type="region of interest" description="Disordered" evidence="9">
    <location>
        <begin position="828"/>
        <end position="947"/>
    </location>
</feature>
<dbReference type="Pfam" id="PF00005">
    <property type="entry name" value="ABC_tran"/>
    <property type="match status" value="1"/>
</dbReference>
<evidence type="ECO:0000313" key="13">
    <source>
        <dbReference type="EMBL" id="OAL36348.1"/>
    </source>
</evidence>
<dbReference type="PROSITE" id="PS50893">
    <property type="entry name" value="ABC_TRANSPORTER_2"/>
    <property type="match status" value="1"/>
</dbReference>
<dbReference type="InterPro" id="IPR039421">
    <property type="entry name" value="Type_1_exporter"/>
</dbReference>
<evidence type="ECO:0000256" key="9">
    <source>
        <dbReference type="SAM" id="MobiDB-lite"/>
    </source>
</evidence>
<dbReference type="RefSeq" id="XP_022501360.1">
    <property type="nucleotide sequence ID" value="XM_022642542.1"/>
</dbReference>
<dbReference type="FunFam" id="3.40.50.300:FF:000287">
    <property type="entry name" value="Multidrug ABC transporter ATP-binding protein"/>
    <property type="match status" value="1"/>
</dbReference>
<dbReference type="Gene3D" id="1.20.1560.10">
    <property type="entry name" value="ABC transporter type 1, transmembrane domain"/>
    <property type="match status" value="1"/>
</dbReference>
<evidence type="ECO:0000256" key="6">
    <source>
        <dbReference type="ARBA" id="ARBA00022989"/>
    </source>
</evidence>
<feature type="domain" description="ABC transmembrane type-1" evidence="12">
    <location>
        <begin position="249"/>
        <end position="529"/>
    </location>
</feature>
<dbReference type="InterPro" id="IPR003593">
    <property type="entry name" value="AAA+_ATPase"/>
</dbReference>
<dbReference type="GO" id="GO:0140359">
    <property type="term" value="F:ABC-type transporter activity"/>
    <property type="evidence" value="ECO:0007669"/>
    <property type="project" value="InterPro"/>
</dbReference>
<feature type="transmembrane region" description="Helical" evidence="10">
    <location>
        <begin position="246"/>
        <end position="273"/>
    </location>
</feature>
<keyword evidence="4" id="KW-0547">Nucleotide-binding</keyword>
<protein>
    <recommendedName>
        <fullName evidence="15">ABC transporter</fullName>
    </recommendedName>
</protein>
<dbReference type="InterPro" id="IPR017871">
    <property type="entry name" value="ABC_transporter-like_CS"/>
</dbReference>
<organism evidence="13 14">
    <name type="scientific">Fonsecaea nubica</name>
    <dbReference type="NCBI Taxonomy" id="856822"/>
    <lineage>
        <taxon>Eukaryota</taxon>
        <taxon>Fungi</taxon>
        <taxon>Dikarya</taxon>
        <taxon>Ascomycota</taxon>
        <taxon>Pezizomycotina</taxon>
        <taxon>Eurotiomycetes</taxon>
        <taxon>Chaetothyriomycetidae</taxon>
        <taxon>Chaetothyriales</taxon>
        <taxon>Herpotrichiellaceae</taxon>
        <taxon>Fonsecaea</taxon>
    </lineage>
</organism>
<evidence type="ECO:0000256" key="3">
    <source>
        <dbReference type="ARBA" id="ARBA00022692"/>
    </source>
</evidence>
<feature type="transmembrane region" description="Helical" evidence="10">
    <location>
        <begin position="371"/>
        <end position="402"/>
    </location>
</feature>
<feature type="compositionally biased region" description="Low complexity" evidence="9">
    <location>
        <begin position="901"/>
        <end position="913"/>
    </location>
</feature>
<reference evidence="13 14" key="1">
    <citation type="submission" date="2016-03" db="EMBL/GenBank/DDBJ databases">
        <title>The draft genome sequence of Fonsecaea nubica causative agent of cutaneous subcutaneous infection in human host.</title>
        <authorList>
            <person name="Costa F."/>
            <person name="Sybren D.H."/>
            <person name="Raittz R.T."/>
            <person name="Weiss V.A."/>
            <person name="Leao A.C."/>
            <person name="Gomes R."/>
            <person name="De Souza E.M."/>
            <person name="Pedrosa F.O."/>
            <person name="Steffens M.B."/>
            <person name="Bombassaro A."/>
            <person name="Tadra-Sfeir M.Z."/>
            <person name="Moreno L.F."/>
            <person name="Najafzadeh M.J."/>
            <person name="Felipe M.S."/>
            <person name="Teixeira M."/>
            <person name="Sun J."/>
            <person name="Xi L."/>
            <person name="Castro M.A."/>
            <person name="Vicente V.A."/>
        </authorList>
    </citation>
    <scope>NUCLEOTIDE SEQUENCE [LARGE SCALE GENOMIC DNA]</scope>
    <source>
        <strain evidence="13 14">CBS 269.64</strain>
    </source>
</reference>
<comment type="subcellular location">
    <subcellularLocation>
        <location evidence="1">Membrane</location>
        <topology evidence="1">Multi-pass membrane protein</topology>
    </subcellularLocation>
</comment>
<dbReference type="Gene3D" id="3.40.50.300">
    <property type="entry name" value="P-loop containing nucleotide triphosphate hydrolases"/>
    <property type="match status" value="1"/>
</dbReference>
<evidence type="ECO:0000256" key="10">
    <source>
        <dbReference type="SAM" id="Phobius"/>
    </source>
</evidence>
<dbReference type="InterPro" id="IPR003439">
    <property type="entry name" value="ABC_transporter-like_ATP-bd"/>
</dbReference>
<feature type="region of interest" description="Disordered" evidence="9">
    <location>
        <begin position="185"/>
        <end position="215"/>
    </location>
</feature>
<feature type="region of interest" description="Disordered" evidence="9">
    <location>
        <begin position="1072"/>
        <end position="1151"/>
    </location>
</feature>
<feature type="compositionally biased region" description="Polar residues" evidence="9">
    <location>
        <begin position="828"/>
        <end position="847"/>
    </location>
</feature>
<dbReference type="SUPFAM" id="SSF52540">
    <property type="entry name" value="P-loop containing nucleoside triphosphate hydrolases"/>
    <property type="match status" value="1"/>
</dbReference>
<evidence type="ECO:0008006" key="15">
    <source>
        <dbReference type="Google" id="ProtNLM"/>
    </source>
</evidence>
<evidence type="ECO:0000256" key="5">
    <source>
        <dbReference type="ARBA" id="ARBA00022840"/>
    </source>
</evidence>
<feature type="compositionally biased region" description="Polar residues" evidence="9">
    <location>
        <begin position="192"/>
        <end position="208"/>
    </location>
</feature>
<feature type="compositionally biased region" description="Basic and acidic residues" evidence="9">
    <location>
        <begin position="850"/>
        <end position="866"/>
    </location>
</feature>
<dbReference type="InterPro" id="IPR011527">
    <property type="entry name" value="ABC1_TM_dom"/>
</dbReference>
<feature type="compositionally biased region" description="Low complexity" evidence="9">
    <location>
        <begin position="1126"/>
        <end position="1141"/>
    </location>
</feature>
<feature type="compositionally biased region" description="Basic and acidic residues" evidence="9">
    <location>
        <begin position="874"/>
        <end position="886"/>
    </location>
</feature>
<dbReference type="PROSITE" id="PS50929">
    <property type="entry name" value="ABC_TM1F"/>
    <property type="match status" value="1"/>
</dbReference>
<dbReference type="InterPro" id="IPR027417">
    <property type="entry name" value="P-loop_NTPase"/>
</dbReference>
<dbReference type="InterPro" id="IPR036640">
    <property type="entry name" value="ABC1_TM_sf"/>
</dbReference>
<proteinExistence type="inferred from homology"/>